<sequence>MNTLPDTLKTTFSPELVGHLAARLGESEQRTQKALDAAIPVLLGGLVAKAATGSAQELLGLSQQALRLAPAGASTVTGVLGILGSGAAVGGAMWQAEALLVELLGATKTVAQEAVGEFSGVKAATAAALLPLVGAVLPAMLAAHAAAHHLCAQELAAALASWHGQVQKTLPTGQLALLTKLVPEQKPRKAQRNSVPEPARRSGAAMEWPLRVSQGLAALAGMAGGFAGILRLAGGHVSLSKWAIGMLPAVDLSFPLATLEVAKLWNFAW</sequence>
<dbReference type="Pfam" id="PF06078">
    <property type="entry name" value="DUF937"/>
    <property type="match status" value="1"/>
</dbReference>
<dbReference type="EMBL" id="JADQDM010000002">
    <property type="protein sequence ID" value="MBF9220841.1"/>
    <property type="molecule type" value="Genomic_DNA"/>
</dbReference>
<comment type="caution">
    <text evidence="1">The sequence shown here is derived from an EMBL/GenBank/DDBJ whole genome shotgun (WGS) entry which is preliminary data.</text>
</comment>
<keyword evidence="2" id="KW-1185">Reference proteome</keyword>
<organism evidence="1 2">
    <name type="scientific">Hymenobacter ruricola</name>
    <dbReference type="NCBI Taxonomy" id="2791023"/>
    <lineage>
        <taxon>Bacteria</taxon>
        <taxon>Pseudomonadati</taxon>
        <taxon>Bacteroidota</taxon>
        <taxon>Cytophagia</taxon>
        <taxon>Cytophagales</taxon>
        <taxon>Hymenobacteraceae</taxon>
        <taxon>Hymenobacter</taxon>
    </lineage>
</organism>
<evidence type="ECO:0000313" key="2">
    <source>
        <dbReference type="Proteomes" id="UP000618931"/>
    </source>
</evidence>
<protein>
    <submittedName>
        <fullName evidence="1">DUF937 domain-containing protein</fullName>
    </submittedName>
</protein>
<gene>
    <name evidence="1" type="ORF">I2H31_06980</name>
</gene>
<proteinExistence type="predicted"/>
<dbReference type="InterPro" id="IPR009282">
    <property type="entry name" value="DUF937"/>
</dbReference>
<accession>A0ABS0I1L8</accession>
<name>A0ABS0I1L8_9BACT</name>
<reference evidence="1 2" key="1">
    <citation type="submission" date="2020-11" db="EMBL/GenBank/DDBJ databases">
        <authorList>
            <person name="Kim M.K."/>
        </authorList>
    </citation>
    <scope>NUCLEOTIDE SEQUENCE [LARGE SCALE GENOMIC DNA]</scope>
    <source>
        <strain evidence="1 2">BT662</strain>
    </source>
</reference>
<evidence type="ECO:0000313" key="1">
    <source>
        <dbReference type="EMBL" id="MBF9220841.1"/>
    </source>
</evidence>
<dbReference type="Proteomes" id="UP000618931">
    <property type="component" value="Unassembled WGS sequence"/>
</dbReference>
<dbReference type="RefSeq" id="WP_196292269.1">
    <property type="nucleotide sequence ID" value="NZ_JADQDM010000002.1"/>
</dbReference>